<evidence type="ECO:0000259" key="6">
    <source>
        <dbReference type="Pfam" id="PF01428"/>
    </source>
</evidence>
<protein>
    <submittedName>
        <fullName evidence="8">Uncharacterized protein</fullName>
    </submittedName>
</protein>
<evidence type="ECO:0000256" key="1">
    <source>
        <dbReference type="ARBA" id="ARBA00022723"/>
    </source>
</evidence>
<keyword evidence="2" id="KW-0677">Repeat</keyword>
<keyword evidence="1" id="KW-0479">Metal-binding</keyword>
<dbReference type="RefSeq" id="XP_014182185.1">
    <property type="nucleotide sequence ID" value="XM_014326710.1"/>
</dbReference>
<dbReference type="OrthoDB" id="431929at2759"/>
<dbReference type="Pfam" id="PF25403">
    <property type="entry name" value="zf-C2H2_ZFAND2"/>
    <property type="match status" value="1"/>
</dbReference>
<dbReference type="GO" id="GO:0008270">
    <property type="term" value="F:zinc ion binding"/>
    <property type="evidence" value="ECO:0007669"/>
    <property type="project" value="UniProtKB-KW"/>
</dbReference>
<evidence type="ECO:0000256" key="4">
    <source>
        <dbReference type="ARBA" id="ARBA00022833"/>
    </source>
</evidence>
<dbReference type="InterPro" id="IPR035896">
    <property type="entry name" value="AN1-like_Znf"/>
</dbReference>
<accession>J5R7I7</accession>
<dbReference type="VEuPathDB" id="FungiDB:A1Q1_07698"/>
<dbReference type="InterPro" id="IPR000058">
    <property type="entry name" value="Znf_AN1"/>
</dbReference>
<dbReference type="HOGENOM" id="CLU_061621_0_0_1"/>
<dbReference type="Gene3D" id="4.10.1110.10">
    <property type="entry name" value="AN1-like Zinc finger"/>
    <property type="match status" value="1"/>
</dbReference>
<dbReference type="AlphaFoldDB" id="J5R7I7"/>
<proteinExistence type="predicted"/>
<dbReference type="InterPro" id="IPR057357">
    <property type="entry name" value="Znf-C2H2_ZFAND2A/B"/>
</dbReference>
<dbReference type="EMBL" id="ALBS01000074">
    <property type="protein sequence ID" value="EJT51103.1"/>
    <property type="molecule type" value="Genomic_DNA"/>
</dbReference>
<organism evidence="8 9">
    <name type="scientific">Trichosporon asahii var. asahii (strain ATCC 90039 / CBS 2479 / JCM 2466 / KCTC 7840 / NBRC 103889/ NCYC 2677 / UAMH 7654)</name>
    <name type="common">Yeast</name>
    <dbReference type="NCBI Taxonomy" id="1186058"/>
    <lineage>
        <taxon>Eukaryota</taxon>
        <taxon>Fungi</taxon>
        <taxon>Dikarya</taxon>
        <taxon>Basidiomycota</taxon>
        <taxon>Agaricomycotina</taxon>
        <taxon>Tremellomycetes</taxon>
        <taxon>Trichosporonales</taxon>
        <taxon>Trichosporonaceae</taxon>
        <taxon>Trichosporon</taxon>
    </lineage>
</organism>
<gene>
    <name evidence="8" type="ORF">A1Q1_07698</name>
</gene>
<dbReference type="GO" id="GO:0005737">
    <property type="term" value="C:cytoplasm"/>
    <property type="evidence" value="ECO:0007669"/>
    <property type="project" value="TreeGrafter"/>
</dbReference>
<feature type="compositionally biased region" description="Low complexity" evidence="5">
    <location>
        <begin position="123"/>
        <end position="138"/>
    </location>
</feature>
<dbReference type="Proteomes" id="UP000002748">
    <property type="component" value="Unassembled WGS sequence"/>
</dbReference>
<dbReference type="Pfam" id="PF01428">
    <property type="entry name" value="zf-AN1"/>
    <property type="match status" value="1"/>
</dbReference>
<evidence type="ECO:0000256" key="5">
    <source>
        <dbReference type="SAM" id="MobiDB-lite"/>
    </source>
</evidence>
<feature type="domain" description="ZFAND2A/B-like C2H2 zinc finger" evidence="7">
    <location>
        <begin position="6"/>
        <end position="43"/>
    </location>
</feature>
<dbReference type="PANTHER" id="PTHR14677:SF40">
    <property type="entry name" value="CDC48-ASSOCIATED UBIQUITIN-LIKE_ZINC FINGER PROTEIN 1"/>
    <property type="match status" value="1"/>
</dbReference>
<comment type="caution">
    <text evidence="8">The sequence shown here is derived from an EMBL/GenBank/DDBJ whole genome shotgun (WGS) entry which is preliminary data.</text>
</comment>
<reference evidence="8 9" key="1">
    <citation type="journal article" date="2012" name="Eukaryot. Cell">
        <title>Draft genome sequence of CBS 2479, the standard type strain of Trichosporon asahii.</title>
        <authorList>
            <person name="Yang R.Y."/>
            <person name="Li H.T."/>
            <person name="Zhu H."/>
            <person name="Zhou G.P."/>
            <person name="Wang M."/>
            <person name="Wang L."/>
        </authorList>
    </citation>
    <scope>NUCLEOTIDE SEQUENCE [LARGE SCALE GENOMIC DNA]</scope>
    <source>
        <strain evidence="9">ATCC 90039 / CBS 2479 / JCM 2466 / KCTC 7840 / NCYC 2677 / UAMH 7654</strain>
    </source>
</reference>
<dbReference type="PANTHER" id="PTHR14677">
    <property type="entry name" value="ARSENITE INDUCUBLE RNA ASSOCIATED PROTEIN AIP-1-RELATED"/>
    <property type="match status" value="1"/>
</dbReference>
<evidence type="ECO:0000259" key="7">
    <source>
        <dbReference type="Pfam" id="PF25403"/>
    </source>
</evidence>
<evidence type="ECO:0000313" key="8">
    <source>
        <dbReference type="EMBL" id="EJT51103.1"/>
    </source>
</evidence>
<dbReference type="GeneID" id="25991210"/>
<keyword evidence="4" id="KW-0862">Zinc</keyword>
<dbReference type="KEGG" id="tasa:A1Q1_07698"/>
<sequence length="243" mass="25927">MVDRIAPQCPMCNEVVPYPPGGRLDPNEAVERHIAAGCESMEGGAARKKAVLRQKKAQGKVCWRRGCSKSLIVEMRCESCRHNFCPSHRHQKEHDCKPDPVPATRPGAKTAGSRLLGLGGKMPSVSVPSVSARSSVASKPTPPKQPAAIPAGTQASAGEQLDARAAAAAAAMKRAGGNVKVPFVKTKAEKRVADQEKSREKALAARKEKGLLTKADEVRYAEMVAKKEASRRKGEDKDGCTIA</sequence>
<evidence type="ECO:0000256" key="2">
    <source>
        <dbReference type="ARBA" id="ARBA00022737"/>
    </source>
</evidence>
<evidence type="ECO:0000256" key="3">
    <source>
        <dbReference type="ARBA" id="ARBA00022771"/>
    </source>
</evidence>
<feature type="region of interest" description="Disordered" evidence="5">
    <location>
        <begin position="87"/>
        <end position="156"/>
    </location>
</feature>
<name>J5R7I7_TRIAS</name>
<keyword evidence="3" id="KW-0863">Zinc-finger</keyword>
<dbReference type="SUPFAM" id="SSF118310">
    <property type="entry name" value="AN1-like Zinc finger"/>
    <property type="match status" value="1"/>
</dbReference>
<evidence type="ECO:0000313" key="9">
    <source>
        <dbReference type="Proteomes" id="UP000002748"/>
    </source>
</evidence>
<feature type="domain" description="AN1-type" evidence="6">
    <location>
        <begin position="62"/>
        <end position="98"/>
    </location>
</feature>